<accession>A0ABY6IWB4</accession>
<proteinExistence type="inferred from homology"/>
<keyword evidence="5" id="KW-1185">Reference proteome</keyword>
<dbReference type="PANTHER" id="PTHR21013:SF10">
    <property type="entry name" value="ATP SYNTHASE MITOCHONDRIAL F1 COMPLEX ASSEMBLY FACTOR 2"/>
    <property type="match status" value="1"/>
</dbReference>
<dbReference type="Gene3D" id="3.30.2180.10">
    <property type="entry name" value="ATP12-like"/>
    <property type="match status" value="1"/>
</dbReference>
<evidence type="ECO:0000256" key="3">
    <source>
        <dbReference type="ARBA" id="ARBA00023186"/>
    </source>
</evidence>
<dbReference type="SUPFAM" id="SSF160909">
    <property type="entry name" value="ATP12-like"/>
    <property type="match status" value="1"/>
</dbReference>
<organism evidence="4 5">
    <name type="scientific">Pelagibacterium flavum</name>
    <dbReference type="NCBI Taxonomy" id="2984530"/>
    <lineage>
        <taxon>Bacteria</taxon>
        <taxon>Pseudomonadati</taxon>
        <taxon>Pseudomonadota</taxon>
        <taxon>Alphaproteobacteria</taxon>
        <taxon>Hyphomicrobiales</taxon>
        <taxon>Devosiaceae</taxon>
        <taxon>Pelagibacterium</taxon>
    </lineage>
</organism>
<protein>
    <submittedName>
        <fullName evidence="4">ATPase</fullName>
    </submittedName>
</protein>
<evidence type="ECO:0000256" key="2">
    <source>
        <dbReference type="ARBA" id="ARBA00022946"/>
    </source>
</evidence>
<keyword evidence="3" id="KW-0143">Chaperone</keyword>
<dbReference type="PANTHER" id="PTHR21013">
    <property type="entry name" value="ATP SYNTHASE MITOCHONDRIAL F1 COMPLEX ASSEMBLY FACTOR 2/ATP12 PROTEIN, MITOCHONDRIAL PRECURSOR"/>
    <property type="match status" value="1"/>
</dbReference>
<evidence type="ECO:0000313" key="4">
    <source>
        <dbReference type="EMBL" id="UYQ73970.1"/>
    </source>
</evidence>
<gene>
    <name evidence="4" type="ORF">OF122_09485</name>
</gene>
<keyword evidence="2" id="KW-0809">Transit peptide</keyword>
<dbReference type="RefSeq" id="WP_264227518.1">
    <property type="nucleotide sequence ID" value="NZ_CP107716.1"/>
</dbReference>
<dbReference type="InterPro" id="IPR023335">
    <property type="entry name" value="ATP12_ortho_dom_sf"/>
</dbReference>
<evidence type="ECO:0000256" key="1">
    <source>
        <dbReference type="ARBA" id="ARBA00008231"/>
    </source>
</evidence>
<reference evidence="4" key="1">
    <citation type="submission" date="2022-10" db="EMBL/GenBank/DDBJ databases">
        <title>YIM 151497 complete genome.</title>
        <authorList>
            <person name="Chen X."/>
        </authorList>
    </citation>
    <scope>NUCLEOTIDE SEQUENCE</scope>
    <source>
        <strain evidence="4">YIM 151497</strain>
    </source>
</reference>
<evidence type="ECO:0000313" key="5">
    <source>
        <dbReference type="Proteomes" id="UP001163882"/>
    </source>
</evidence>
<dbReference type="Pfam" id="PF07542">
    <property type="entry name" value="ATP12"/>
    <property type="match status" value="1"/>
</dbReference>
<name>A0ABY6IWB4_9HYPH</name>
<dbReference type="EMBL" id="CP107716">
    <property type="protein sequence ID" value="UYQ73970.1"/>
    <property type="molecule type" value="Genomic_DNA"/>
</dbReference>
<comment type="similarity">
    <text evidence="1">Belongs to the ATP12 family.</text>
</comment>
<dbReference type="Gene3D" id="1.10.3580.10">
    <property type="entry name" value="ATP12 ATPase"/>
    <property type="match status" value="1"/>
</dbReference>
<sequence>MREFLEDAIRHQDAGQGRHQKDLIRELPKRFYKSVDVAETDGVFTVLLDGRVTKTPTGKQVGVGHADLAARMREEWDAQGDRIDPDMMPHVKLINSAVEAGEESRAALLDEVVKYAGNDLLLYRADSPRELVEKQEQIWDDVLVRIARHFSVSFQPTVGIVHRAQSPDMLKKLRGAIEPLHHVPATAMVSVTGLTGSGLLAIGLREQLVDADAAWTAAHVDEDYQISLWGEDYEAAARRRQRRLEFDAAVNVIKLLA</sequence>
<dbReference type="InterPro" id="IPR011419">
    <property type="entry name" value="ATP12_ATP_synth-F1-assembly"/>
</dbReference>
<dbReference type="InterPro" id="IPR042272">
    <property type="entry name" value="ATP12_ATP_synth-F1-assembly_N"/>
</dbReference>
<dbReference type="Proteomes" id="UP001163882">
    <property type="component" value="Chromosome"/>
</dbReference>